<proteinExistence type="predicted"/>
<gene>
    <name evidence="1" type="ORF">Glove_218g33</name>
</gene>
<dbReference type="OrthoDB" id="2310771at2759"/>
<organism evidence="1 2">
    <name type="scientific">Diversispora epigaea</name>
    <dbReference type="NCBI Taxonomy" id="1348612"/>
    <lineage>
        <taxon>Eukaryota</taxon>
        <taxon>Fungi</taxon>
        <taxon>Fungi incertae sedis</taxon>
        <taxon>Mucoromycota</taxon>
        <taxon>Glomeromycotina</taxon>
        <taxon>Glomeromycetes</taxon>
        <taxon>Diversisporales</taxon>
        <taxon>Diversisporaceae</taxon>
        <taxon>Diversispora</taxon>
    </lineage>
</organism>
<sequence>MTIGARIARLTLEDAKKIIFNQNNVFRKNILIVNHPYYGVVIKGIHDGKHWCPYCSKYARENLCREIISKYLGPPSKIPRTGSSQERIMWIVLRFVWYYEDPYIVIPEHLRELGLIERS</sequence>
<evidence type="ECO:0000313" key="2">
    <source>
        <dbReference type="Proteomes" id="UP000266861"/>
    </source>
</evidence>
<dbReference type="EMBL" id="PQFF01000203">
    <property type="protein sequence ID" value="RHZ74995.1"/>
    <property type="molecule type" value="Genomic_DNA"/>
</dbReference>
<accession>A0A397IGQ8</accession>
<keyword evidence="2" id="KW-1185">Reference proteome</keyword>
<reference evidence="1 2" key="1">
    <citation type="submission" date="2018-08" db="EMBL/GenBank/DDBJ databases">
        <title>Genome and evolution of the arbuscular mycorrhizal fungus Diversispora epigaea (formerly Glomus versiforme) and its bacterial endosymbionts.</title>
        <authorList>
            <person name="Sun X."/>
            <person name="Fei Z."/>
            <person name="Harrison M."/>
        </authorList>
    </citation>
    <scope>NUCLEOTIDE SEQUENCE [LARGE SCALE GENOMIC DNA]</scope>
    <source>
        <strain evidence="1 2">IT104</strain>
    </source>
</reference>
<dbReference type="AlphaFoldDB" id="A0A397IGQ8"/>
<dbReference type="Proteomes" id="UP000266861">
    <property type="component" value="Unassembled WGS sequence"/>
</dbReference>
<protein>
    <submittedName>
        <fullName evidence="1">Uncharacterized protein</fullName>
    </submittedName>
</protein>
<comment type="caution">
    <text evidence="1">The sequence shown here is derived from an EMBL/GenBank/DDBJ whole genome shotgun (WGS) entry which is preliminary data.</text>
</comment>
<evidence type="ECO:0000313" key="1">
    <source>
        <dbReference type="EMBL" id="RHZ74995.1"/>
    </source>
</evidence>
<name>A0A397IGQ8_9GLOM</name>